<dbReference type="KEGG" id="mana:MAMMFC1_01660"/>
<dbReference type="AlphaFoldDB" id="A0A348AIU5"/>
<reference evidence="1 2" key="1">
    <citation type="journal article" date="2018" name="Int. J. Syst. Evol. Microbiol.">
        <title>Methylomusa anaerophila gen. nov., sp. nov., an anaerobic methanol-utilizing bacterium isolated from a microbial fuel cell.</title>
        <authorList>
            <person name="Amano N."/>
            <person name="Yamamuro A."/>
            <person name="Miyahara M."/>
            <person name="Kouzuma A."/>
            <person name="Abe T."/>
            <person name="Watanabe K."/>
        </authorList>
    </citation>
    <scope>NUCLEOTIDE SEQUENCE [LARGE SCALE GENOMIC DNA]</scope>
    <source>
        <strain evidence="1 2">MMFC1</strain>
    </source>
</reference>
<dbReference type="Proteomes" id="UP000276437">
    <property type="component" value="Chromosome"/>
</dbReference>
<keyword evidence="2" id="KW-1185">Reference proteome</keyword>
<gene>
    <name evidence="1" type="ORF">MAMMFC1_01660</name>
</gene>
<sequence length="34" mass="3828">MGKFTESRRLVEAGNAYMLSTLRADGDEPYGHVR</sequence>
<proteinExistence type="predicted"/>
<accession>A0A348AIU5</accession>
<evidence type="ECO:0000313" key="1">
    <source>
        <dbReference type="EMBL" id="BBB90993.1"/>
    </source>
</evidence>
<evidence type="ECO:0000313" key="2">
    <source>
        <dbReference type="Proteomes" id="UP000276437"/>
    </source>
</evidence>
<dbReference type="EMBL" id="AP018449">
    <property type="protein sequence ID" value="BBB90993.1"/>
    <property type="molecule type" value="Genomic_DNA"/>
</dbReference>
<organism evidence="1 2">
    <name type="scientific">Methylomusa anaerophila</name>
    <dbReference type="NCBI Taxonomy" id="1930071"/>
    <lineage>
        <taxon>Bacteria</taxon>
        <taxon>Bacillati</taxon>
        <taxon>Bacillota</taxon>
        <taxon>Negativicutes</taxon>
        <taxon>Selenomonadales</taxon>
        <taxon>Sporomusaceae</taxon>
        <taxon>Methylomusa</taxon>
    </lineage>
</organism>
<protein>
    <submittedName>
        <fullName evidence="1">Uncharacterized protein</fullName>
    </submittedName>
</protein>
<name>A0A348AIU5_9FIRM</name>